<evidence type="ECO:0000256" key="9">
    <source>
        <dbReference type="ARBA" id="ARBA00023157"/>
    </source>
</evidence>
<dbReference type="Pfam" id="PF02467">
    <property type="entry name" value="Whib"/>
    <property type="match status" value="1"/>
</dbReference>
<dbReference type="GO" id="GO:0045892">
    <property type="term" value="P:negative regulation of DNA-templated transcription"/>
    <property type="evidence" value="ECO:0007669"/>
    <property type="project" value="TreeGrafter"/>
</dbReference>
<proteinExistence type="inferred from homology"/>
<dbReference type="GO" id="GO:0047134">
    <property type="term" value="F:protein-disulfide reductase [NAD(P)H] activity"/>
    <property type="evidence" value="ECO:0007669"/>
    <property type="project" value="TreeGrafter"/>
</dbReference>
<name>A0A6J5PZG4_9CAUD</name>
<dbReference type="PANTHER" id="PTHR38839:SF4">
    <property type="entry name" value="TRANSCRIPTIONAL REGULATOR WHIB"/>
    <property type="match status" value="1"/>
</dbReference>
<dbReference type="GO" id="GO:0051539">
    <property type="term" value="F:4 iron, 4 sulfur cluster binding"/>
    <property type="evidence" value="ECO:0007669"/>
    <property type="project" value="UniProtKB-KW"/>
</dbReference>
<keyword evidence="4" id="KW-0479">Metal-binding</keyword>
<sequence length="92" mass="10586">MFKTDQQTNCADVDPESFFPDSELRQNNIMALKICNACDARTDCLEYALGWNVVGIWGGTNTRERQAIRKRKNIKPKDVILSYRGMEGLQWT</sequence>
<comment type="similarity">
    <text evidence="2">Belongs to the WhiB family.</text>
</comment>
<evidence type="ECO:0000256" key="4">
    <source>
        <dbReference type="ARBA" id="ARBA00022723"/>
    </source>
</evidence>
<dbReference type="GO" id="GO:0003677">
    <property type="term" value="F:DNA binding"/>
    <property type="evidence" value="ECO:0007669"/>
    <property type="project" value="UniProtKB-KW"/>
</dbReference>
<keyword evidence="5" id="KW-0408">Iron</keyword>
<evidence type="ECO:0000259" key="11">
    <source>
        <dbReference type="PROSITE" id="PS51674"/>
    </source>
</evidence>
<keyword evidence="10" id="KW-0804">Transcription</keyword>
<dbReference type="PROSITE" id="PS51674">
    <property type="entry name" value="4FE4S_WBL"/>
    <property type="match status" value="1"/>
</dbReference>
<protein>
    <submittedName>
        <fullName evidence="12">WhiB-like iron-sulfur binding domain containing protein</fullName>
    </submittedName>
</protein>
<evidence type="ECO:0000256" key="10">
    <source>
        <dbReference type="ARBA" id="ARBA00023163"/>
    </source>
</evidence>
<organism evidence="12">
    <name type="scientific">uncultured Caudovirales phage</name>
    <dbReference type="NCBI Taxonomy" id="2100421"/>
    <lineage>
        <taxon>Viruses</taxon>
        <taxon>Duplodnaviria</taxon>
        <taxon>Heunggongvirae</taxon>
        <taxon>Uroviricota</taxon>
        <taxon>Caudoviricetes</taxon>
        <taxon>Peduoviridae</taxon>
        <taxon>Maltschvirus</taxon>
        <taxon>Maltschvirus maltsch</taxon>
    </lineage>
</organism>
<evidence type="ECO:0000256" key="3">
    <source>
        <dbReference type="ARBA" id="ARBA00022485"/>
    </source>
</evidence>
<keyword evidence="3" id="KW-0004">4Fe-4S</keyword>
<dbReference type="PANTHER" id="PTHR38839">
    <property type="entry name" value="TRANSCRIPTIONAL REGULATOR WHID-RELATED"/>
    <property type="match status" value="1"/>
</dbReference>
<gene>
    <name evidence="12" type="ORF">UFOVP999_49</name>
</gene>
<keyword evidence="8" id="KW-0238">DNA-binding</keyword>
<keyword evidence="7" id="KW-0805">Transcription regulation</keyword>
<keyword evidence="9" id="KW-1015">Disulfide bond</keyword>
<keyword evidence="6" id="KW-0411">Iron-sulfur</keyword>
<reference evidence="12" key="1">
    <citation type="submission" date="2020-05" db="EMBL/GenBank/DDBJ databases">
        <authorList>
            <person name="Chiriac C."/>
            <person name="Salcher M."/>
            <person name="Ghai R."/>
            <person name="Kavagutti S V."/>
        </authorList>
    </citation>
    <scope>NUCLEOTIDE SEQUENCE</scope>
</reference>
<evidence type="ECO:0000256" key="7">
    <source>
        <dbReference type="ARBA" id="ARBA00023015"/>
    </source>
</evidence>
<dbReference type="EMBL" id="LR796947">
    <property type="protein sequence ID" value="CAB4177400.1"/>
    <property type="molecule type" value="Genomic_DNA"/>
</dbReference>
<dbReference type="InterPro" id="IPR003482">
    <property type="entry name" value="Whib"/>
</dbReference>
<evidence type="ECO:0000313" key="12">
    <source>
        <dbReference type="EMBL" id="CAB4177400.1"/>
    </source>
</evidence>
<evidence type="ECO:0000256" key="8">
    <source>
        <dbReference type="ARBA" id="ARBA00023125"/>
    </source>
</evidence>
<evidence type="ECO:0000256" key="5">
    <source>
        <dbReference type="ARBA" id="ARBA00023004"/>
    </source>
</evidence>
<feature type="domain" description="4Fe-4S Wbl-type" evidence="11">
    <location>
        <begin position="9"/>
        <end position="67"/>
    </location>
</feature>
<dbReference type="GO" id="GO:0046872">
    <property type="term" value="F:metal ion binding"/>
    <property type="evidence" value="ECO:0007669"/>
    <property type="project" value="UniProtKB-KW"/>
</dbReference>
<evidence type="ECO:0000256" key="2">
    <source>
        <dbReference type="ARBA" id="ARBA00006597"/>
    </source>
</evidence>
<evidence type="ECO:0000256" key="6">
    <source>
        <dbReference type="ARBA" id="ARBA00023014"/>
    </source>
</evidence>
<comment type="cofactor">
    <cofactor evidence="1">
        <name>[4Fe-4S] cluster</name>
        <dbReference type="ChEBI" id="CHEBI:49883"/>
    </cofactor>
</comment>
<accession>A0A6J5PZG4</accession>
<evidence type="ECO:0000256" key="1">
    <source>
        <dbReference type="ARBA" id="ARBA00001966"/>
    </source>
</evidence>
<dbReference type="InterPro" id="IPR034768">
    <property type="entry name" value="4FE4S_WBL"/>
</dbReference>